<dbReference type="InterPro" id="IPR002656">
    <property type="entry name" value="Acyl_transf_3_dom"/>
</dbReference>
<dbReference type="InterPro" id="IPR043968">
    <property type="entry name" value="SGNH"/>
</dbReference>
<evidence type="ECO:0000313" key="4">
    <source>
        <dbReference type="EMBL" id="CAB3682283.1"/>
    </source>
</evidence>
<accession>A0A6J5AX27</accession>
<dbReference type="EMBL" id="CADIJR010000051">
    <property type="protein sequence ID" value="CAB3682283.1"/>
    <property type="molecule type" value="Genomic_DNA"/>
</dbReference>
<evidence type="ECO:0000259" key="3">
    <source>
        <dbReference type="Pfam" id="PF19040"/>
    </source>
</evidence>
<dbReference type="PANTHER" id="PTHR23028">
    <property type="entry name" value="ACETYLTRANSFERASE"/>
    <property type="match status" value="1"/>
</dbReference>
<reference evidence="4 5" key="1">
    <citation type="submission" date="2020-04" db="EMBL/GenBank/DDBJ databases">
        <authorList>
            <person name="De Canck E."/>
        </authorList>
    </citation>
    <scope>NUCLEOTIDE SEQUENCE [LARGE SCALE GENOMIC DNA]</scope>
    <source>
        <strain evidence="4 5">LMG 26845</strain>
    </source>
</reference>
<feature type="transmembrane region" description="Helical" evidence="1">
    <location>
        <begin position="73"/>
        <end position="92"/>
    </location>
</feature>
<evidence type="ECO:0000256" key="1">
    <source>
        <dbReference type="SAM" id="Phobius"/>
    </source>
</evidence>
<dbReference type="Proteomes" id="UP000507979">
    <property type="component" value="Unassembled WGS sequence"/>
</dbReference>
<feature type="domain" description="SGNH" evidence="3">
    <location>
        <begin position="428"/>
        <end position="647"/>
    </location>
</feature>
<evidence type="ECO:0000313" key="5">
    <source>
        <dbReference type="Proteomes" id="UP000507979"/>
    </source>
</evidence>
<name>A0A6J5AX27_9BURK</name>
<dbReference type="GO" id="GO:0016747">
    <property type="term" value="F:acyltransferase activity, transferring groups other than amino-acyl groups"/>
    <property type="evidence" value="ECO:0007669"/>
    <property type="project" value="InterPro"/>
</dbReference>
<proteinExistence type="predicted"/>
<feature type="transmembrane region" description="Helical" evidence="1">
    <location>
        <begin position="104"/>
        <end position="123"/>
    </location>
</feature>
<sequence>MFSYRRELDGIRAIAVLAVLLFHAGFHAFPGGFVGVDIFFVLSGYLITSILSEEARSGAFSFKAFYERRVRRLLPPLVPVLLLSTTAGFILLGSKQFVDMTESLLASLGLASNWYFLSSVGYFDGPGEFTPLLHMWSLSIEEQFYLVFPCLLVLSRHWKRQWLLLACGVLLLLSIGLSEMLLRVNQKDAAFYNSFGRFWELLLGAFVALAKWSEPRRLLANLLELIGISMIFAGVLLYAPTTPFPGIFALLPTVGTVLLIVAAGRGHIVSPLLKSNAAVAVGLISYALYLWHWPIIVFLRIVNPVAGPKAMAIALGATFLLATASYFLIETPIRRKRVFTSRRVVYASAATAIAMMAIVAVVASSEMLNPVRAVVAEKALGAMYDTRRSAAISTLKAAEEFYQKNLNLNYTGRSGPYDAKAFAGRHTCSYDEGNTISRLYDCLVGQAQTHNVLVLGDSIGRDTLWALRRAYPEQSFLMLHQSGCPPSDWHRAGDAIGCFTGAADLLARVRDKVQIDGVIVAFRYRPSDWAEVEAGLDMAKTISPNVILLGVSAVFTQPVASFLKSLPKGTPVPRAISKSDASMVEWDYSAIAEQAKLMADRHSVAFANTSSFYCKVQECALWKENSYKMPIYWDNQHLTDFGIDAFAQFLGTQADMAHFSARVDMTRRAN</sequence>
<protein>
    <recommendedName>
        <fullName evidence="6">O-acetyltransferase OatA</fullName>
    </recommendedName>
</protein>
<feature type="transmembrane region" description="Helical" evidence="1">
    <location>
        <begin position="135"/>
        <end position="155"/>
    </location>
</feature>
<feature type="transmembrane region" description="Helical" evidence="1">
    <location>
        <begin position="310"/>
        <end position="329"/>
    </location>
</feature>
<feature type="transmembrane region" description="Helical" evidence="1">
    <location>
        <begin position="190"/>
        <end position="210"/>
    </location>
</feature>
<keyword evidence="5" id="KW-1185">Reference proteome</keyword>
<feature type="transmembrane region" description="Helical" evidence="1">
    <location>
        <begin position="344"/>
        <end position="363"/>
    </location>
</feature>
<feature type="domain" description="Acyltransferase 3" evidence="2">
    <location>
        <begin position="7"/>
        <end position="323"/>
    </location>
</feature>
<dbReference type="Pfam" id="PF01757">
    <property type="entry name" value="Acyl_transf_3"/>
    <property type="match status" value="1"/>
</dbReference>
<dbReference type="Pfam" id="PF19040">
    <property type="entry name" value="SGNH"/>
    <property type="match status" value="1"/>
</dbReference>
<keyword evidence="1" id="KW-0812">Transmembrane</keyword>
<gene>
    <name evidence="4" type="ORF">LMG26845_04323</name>
</gene>
<evidence type="ECO:0000259" key="2">
    <source>
        <dbReference type="Pfam" id="PF01757"/>
    </source>
</evidence>
<dbReference type="AlphaFoldDB" id="A0A6J5AX27"/>
<keyword evidence="1" id="KW-0472">Membrane</keyword>
<dbReference type="PANTHER" id="PTHR23028:SF53">
    <property type="entry name" value="ACYL_TRANSF_3 DOMAIN-CONTAINING PROTEIN"/>
    <property type="match status" value="1"/>
</dbReference>
<evidence type="ECO:0008006" key="6">
    <source>
        <dbReference type="Google" id="ProtNLM"/>
    </source>
</evidence>
<organism evidence="4 5">
    <name type="scientific">Achromobacter insuavis</name>
    <dbReference type="NCBI Taxonomy" id="1287735"/>
    <lineage>
        <taxon>Bacteria</taxon>
        <taxon>Pseudomonadati</taxon>
        <taxon>Pseudomonadota</taxon>
        <taxon>Betaproteobacteria</taxon>
        <taxon>Burkholderiales</taxon>
        <taxon>Alcaligenaceae</taxon>
        <taxon>Achromobacter</taxon>
    </lineage>
</organism>
<feature type="transmembrane region" description="Helical" evidence="1">
    <location>
        <begin position="246"/>
        <end position="264"/>
    </location>
</feature>
<feature type="transmembrane region" description="Helical" evidence="1">
    <location>
        <begin position="162"/>
        <end position="184"/>
    </location>
</feature>
<dbReference type="InterPro" id="IPR050879">
    <property type="entry name" value="Acyltransferase_3"/>
</dbReference>
<keyword evidence="1" id="KW-1133">Transmembrane helix</keyword>
<dbReference type="GO" id="GO:0016020">
    <property type="term" value="C:membrane"/>
    <property type="evidence" value="ECO:0007669"/>
    <property type="project" value="TreeGrafter"/>
</dbReference>
<feature type="transmembrane region" description="Helical" evidence="1">
    <location>
        <begin position="222"/>
        <end position="240"/>
    </location>
</feature>
<feature type="transmembrane region" description="Helical" evidence="1">
    <location>
        <begin position="276"/>
        <end position="298"/>
    </location>
</feature>
<dbReference type="GO" id="GO:0009103">
    <property type="term" value="P:lipopolysaccharide biosynthetic process"/>
    <property type="evidence" value="ECO:0007669"/>
    <property type="project" value="TreeGrafter"/>
</dbReference>